<proteinExistence type="predicted"/>
<name>A0A317SK20_9PEZI</name>
<reference evidence="2 3" key="1">
    <citation type="submission" date="2018-03" db="EMBL/GenBank/DDBJ databases">
        <title>Genomes of Pezizomycetes fungi and the evolution of truffles.</title>
        <authorList>
            <person name="Murat C."/>
            <person name="Payen T."/>
            <person name="Noel B."/>
            <person name="Kuo A."/>
            <person name="Martin F.M."/>
        </authorList>
    </citation>
    <scope>NUCLEOTIDE SEQUENCE [LARGE SCALE GENOMIC DNA]</scope>
    <source>
        <strain evidence="2">091103-1</strain>
    </source>
</reference>
<keyword evidence="1" id="KW-0732">Signal</keyword>
<organism evidence="2 3">
    <name type="scientific">Tuber magnatum</name>
    <name type="common">white Piedmont truffle</name>
    <dbReference type="NCBI Taxonomy" id="42249"/>
    <lineage>
        <taxon>Eukaryota</taxon>
        <taxon>Fungi</taxon>
        <taxon>Dikarya</taxon>
        <taxon>Ascomycota</taxon>
        <taxon>Pezizomycotina</taxon>
        <taxon>Pezizomycetes</taxon>
        <taxon>Pezizales</taxon>
        <taxon>Tuberaceae</taxon>
        <taxon>Tuber</taxon>
    </lineage>
</organism>
<feature type="signal peptide" evidence="1">
    <location>
        <begin position="1"/>
        <end position="23"/>
    </location>
</feature>
<dbReference type="EMBL" id="PYWC01000058">
    <property type="protein sequence ID" value="PWW74638.1"/>
    <property type="molecule type" value="Genomic_DNA"/>
</dbReference>
<feature type="non-terminal residue" evidence="2">
    <location>
        <position position="1"/>
    </location>
</feature>
<comment type="caution">
    <text evidence="2">The sequence shown here is derived from an EMBL/GenBank/DDBJ whole genome shotgun (WGS) entry which is preliminary data.</text>
</comment>
<dbReference type="Proteomes" id="UP000246991">
    <property type="component" value="Unassembled WGS sequence"/>
</dbReference>
<keyword evidence="3" id="KW-1185">Reference proteome</keyword>
<feature type="chain" id="PRO_5016273897" evidence="1">
    <location>
        <begin position="24"/>
        <end position="73"/>
    </location>
</feature>
<dbReference type="AlphaFoldDB" id="A0A317SK20"/>
<protein>
    <submittedName>
        <fullName evidence="2">Uncharacterized protein</fullName>
    </submittedName>
</protein>
<gene>
    <name evidence="2" type="ORF">C7212DRAFT_327469</name>
</gene>
<evidence type="ECO:0000256" key="1">
    <source>
        <dbReference type="SAM" id="SignalP"/>
    </source>
</evidence>
<evidence type="ECO:0000313" key="2">
    <source>
        <dbReference type="EMBL" id="PWW74638.1"/>
    </source>
</evidence>
<accession>A0A317SK20</accession>
<evidence type="ECO:0000313" key="3">
    <source>
        <dbReference type="Proteomes" id="UP000246991"/>
    </source>
</evidence>
<sequence length="73" mass="8223">RSISIYFSFVSWAWHFSLSSATADTTALDMMASWYLVISLVGVKSLVCGCCDGWRNEDLLGWSDRAGLRRVTR</sequence>